<feature type="non-terminal residue" evidence="3">
    <location>
        <position position="1"/>
    </location>
</feature>
<dbReference type="InterPro" id="IPR051596">
    <property type="entry name" value="Caulimoviridae_Movement"/>
</dbReference>
<accession>A0A9J5Y605</accession>
<dbReference type="Pfam" id="PF01107">
    <property type="entry name" value="MP"/>
    <property type="match status" value="1"/>
</dbReference>
<evidence type="ECO:0000313" key="4">
    <source>
        <dbReference type="Proteomes" id="UP000824120"/>
    </source>
</evidence>
<dbReference type="InterPro" id="IPR056010">
    <property type="entry name" value="DUF7588"/>
</dbReference>
<dbReference type="AlphaFoldDB" id="A0A9J5Y605"/>
<evidence type="ECO:0000256" key="1">
    <source>
        <dbReference type="SAM" id="MobiDB-lite"/>
    </source>
</evidence>
<protein>
    <recommendedName>
        <fullName evidence="2">DUF7588 domain-containing protein</fullName>
    </recommendedName>
</protein>
<feature type="domain" description="DUF7588" evidence="2">
    <location>
        <begin position="190"/>
        <end position="222"/>
    </location>
</feature>
<proteinExistence type="predicted"/>
<evidence type="ECO:0000259" key="2">
    <source>
        <dbReference type="Pfam" id="PF24496"/>
    </source>
</evidence>
<organism evidence="3 4">
    <name type="scientific">Solanum commersonii</name>
    <name type="common">Commerson's wild potato</name>
    <name type="synonym">Commerson's nightshade</name>
    <dbReference type="NCBI Taxonomy" id="4109"/>
    <lineage>
        <taxon>Eukaryota</taxon>
        <taxon>Viridiplantae</taxon>
        <taxon>Streptophyta</taxon>
        <taxon>Embryophyta</taxon>
        <taxon>Tracheophyta</taxon>
        <taxon>Spermatophyta</taxon>
        <taxon>Magnoliopsida</taxon>
        <taxon>eudicotyledons</taxon>
        <taxon>Gunneridae</taxon>
        <taxon>Pentapetalae</taxon>
        <taxon>asterids</taxon>
        <taxon>lamiids</taxon>
        <taxon>Solanales</taxon>
        <taxon>Solanaceae</taxon>
        <taxon>Solanoideae</taxon>
        <taxon>Solaneae</taxon>
        <taxon>Solanum</taxon>
    </lineage>
</organism>
<dbReference type="PANTHER" id="PTHR47599">
    <property type="entry name" value="CELL-TO-CELL MOVEMENT PROTEIN"/>
    <property type="match status" value="1"/>
</dbReference>
<feature type="compositionally biased region" description="Basic and acidic residues" evidence="1">
    <location>
        <begin position="311"/>
        <end position="324"/>
    </location>
</feature>
<dbReference type="EMBL" id="JACXVP010000007">
    <property type="protein sequence ID" value="KAG5595040.1"/>
    <property type="molecule type" value="Genomic_DNA"/>
</dbReference>
<reference evidence="3 4" key="1">
    <citation type="submission" date="2020-09" db="EMBL/GenBank/DDBJ databases">
        <title>De no assembly of potato wild relative species, Solanum commersonii.</title>
        <authorList>
            <person name="Cho K."/>
        </authorList>
    </citation>
    <scope>NUCLEOTIDE SEQUENCE [LARGE SCALE GENOMIC DNA]</scope>
    <source>
        <strain evidence="3">LZ3.2</strain>
        <tissue evidence="3">Leaf</tissue>
    </source>
</reference>
<dbReference type="InterPro" id="IPR028919">
    <property type="entry name" value="Viral_movement"/>
</dbReference>
<dbReference type="OrthoDB" id="1364490at2759"/>
<evidence type="ECO:0000313" key="3">
    <source>
        <dbReference type="EMBL" id="KAG5595040.1"/>
    </source>
</evidence>
<feature type="region of interest" description="Disordered" evidence="1">
    <location>
        <begin position="311"/>
        <end position="333"/>
    </location>
</feature>
<dbReference type="Proteomes" id="UP000824120">
    <property type="component" value="Chromosome 7"/>
</dbReference>
<dbReference type="Pfam" id="PF24496">
    <property type="entry name" value="DUF7588"/>
    <property type="match status" value="1"/>
</dbReference>
<comment type="caution">
    <text evidence="3">The sequence shown here is derived from an EMBL/GenBank/DDBJ whole genome shotgun (WGS) entry which is preliminary data.</text>
</comment>
<gene>
    <name evidence="3" type="ORF">H5410_036272</name>
</gene>
<dbReference type="PANTHER" id="PTHR47599:SF4">
    <property type="entry name" value="POLYPROTEIN"/>
    <property type="match status" value="1"/>
</dbReference>
<sequence>MLVKKTSESTIAINKNIETIKLLANDINRYKKHYKFLRIGLVQVAVKPLYILGLDVPIYLLLRDNSNLANGPVYFNCYPNYSIDINDQNVIDTFILNVKTKNMNSKANSREIATTYRVYYRLMKTTLAPKAKKVSNKGVTMLMEANHNHNNTFVPKMIQWDDILTKDDWHFDSIMELEIEEEIQSLTKLAFRDQWFNDMKRLKCNIEFFKWFEYTGKLDDKNESLNMLVNKWYTTKNKVVESTVPPLEEITLPIEGKVITASPFKMDIIDTKGDPTNKDINKIFQQNNYTNKLVYVVSNQILRADSKLDIKDKPSSSYKDKNKNLETTAKSLR</sequence>
<keyword evidence="4" id="KW-1185">Reference proteome</keyword>
<name>A0A9J5Y605_SOLCO</name>